<feature type="domain" description="RING-type" evidence="10">
    <location>
        <begin position="462"/>
        <end position="492"/>
    </location>
</feature>
<evidence type="ECO:0000256" key="9">
    <source>
        <dbReference type="SAM" id="MobiDB-lite"/>
    </source>
</evidence>
<dbReference type="PANTHER" id="PTHR22937">
    <property type="entry name" value="E3 UBIQUITIN-PROTEIN LIGASE RNF165"/>
    <property type="match status" value="1"/>
</dbReference>
<evidence type="ECO:0000256" key="4">
    <source>
        <dbReference type="ARBA" id="ARBA00022723"/>
    </source>
</evidence>
<dbReference type="PANTHER" id="PTHR22937:SF223">
    <property type="entry name" value="RING-TYPE E3 UBIQUITIN TRANSFERASE"/>
    <property type="match status" value="1"/>
</dbReference>
<feature type="compositionally biased region" description="Polar residues" evidence="9">
    <location>
        <begin position="223"/>
        <end position="237"/>
    </location>
</feature>
<accession>A0A811PEH1</accession>
<dbReference type="OrthoDB" id="8062037at2759"/>
<dbReference type="CDD" id="cd16469">
    <property type="entry name" value="RING-H2_RNF24-like"/>
    <property type="match status" value="1"/>
</dbReference>
<organism evidence="11 12">
    <name type="scientific">Miscanthus lutarioriparius</name>
    <dbReference type="NCBI Taxonomy" id="422564"/>
    <lineage>
        <taxon>Eukaryota</taxon>
        <taxon>Viridiplantae</taxon>
        <taxon>Streptophyta</taxon>
        <taxon>Embryophyta</taxon>
        <taxon>Tracheophyta</taxon>
        <taxon>Spermatophyta</taxon>
        <taxon>Magnoliopsida</taxon>
        <taxon>Liliopsida</taxon>
        <taxon>Poales</taxon>
        <taxon>Poaceae</taxon>
        <taxon>PACMAD clade</taxon>
        <taxon>Panicoideae</taxon>
        <taxon>Andropogonodae</taxon>
        <taxon>Andropogoneae</taxon>
        <taxon>Saccharinae</taxon>
        <taxon>Miscanthus</taxon>
    </lineage>
</organism>
<name>A0A811PEH1_9POAL</name>
<evidence type="ECO:0000256" key="2">
    <source>
        <dbReference type="ARBA" id="ARBA00012483"/>
    </source>
</evidence>
<dbReference type="Pfam" id="PF13639">
    <property type="entry name" value="zf-RING_2"/>
    <property type="match status" value="1"/>
</dbReference>
<dbReference type="InterPro" id="IPR001841">
    <property type="entry name" value="Znf_RING"/>
</dbReference>
<dbReference type="Gene3D" id="3.30.40.10">
    <property type="entry name" value="Zinc/RING finger domain, C3HC4 (zinc finger)"/>
    <property type="match status" value="1"/>
</dbReference>
<dbReference type="InterPro" id="IPR013083">
    <property type="entry name" value="Znf_RING/FYVE/PHD"/>
</dbReference>
<evidence type="ECO:0000256" key="6">
    <source>
        <dbReference type="ARBA" id="ARBA00022786"/>
    </source>
</evidence>
<feature type="region of interest" description="Disordered" evidence="9">
    <location>
        <begin position="214"/>
        <end position="245"/>
    </location>
</feature>
<dbReference type="AlphaFoldDB" id="A0A811PEH1"/>
<evidence type="ECO:0000259" key="10">
    <source>
        <dbReference type="PROSITE" id="PS50089"/>
    </source>
</evidence>
<keyword evidence="5 8" id="KW-0863">Zinc-finger</keyword>
<keyword evidence="6" id="KW-0833">Ubl conjugation pathway</keyword>
<evidence type="ECO:0000313" key="11">
    <source>
        <dbReference type="EMBL" id="CAD6239671.1"/>
    </source>
</evidence>
<evidence type="ECO:0000256" key="3">
    <source>
        <dbReference type="ARBA" id="ARBA00022679"/>
    </source>
</evidence>
<proteinExistence type="predicted"/>
<comment type="caution">
    <text evidence="11">The sequence shown here is derived from an EMBL/GenBank/DDBJ whole genome shotgun (WGS) entry which is preliminary data.</text>
</comment>
<keyword evidence="3" id="KW-0808">Transferase</keyword>
<dbReference type="PROSITE" id="PS50089">
    <property type="entry name" value="ZF_RING_2"/>
    <property type="match status" value="1"/>
</dbReference>
<keyword evidence="12" id="KW-1185">Reference proteome</keyword>
<feature type="region of interest" description="Disordered" evidence="9">
    <location>
        <begin position="27"/>
        <end position="50"/>
    </location>
</feature>
<dbReference type="EMBL" id="CAJGYO010000006">
    <property type="protein sequence ID" value="CAD6239671.1"/>
    <property type="molecule type" value="Genomic_DNA"/>
</dbReference>
<dbReference type="SUPFAM" id="SSF57850">
    <property type="entry name" value="RING/U-box"/>
    <property type="match status" value="1"/>
</dbReference>
<evidence type="ECO:0000256" key="1">
    <source>
        <dbReference type="ARBA" id="ARBA00000900"/>
    </source>
</evidence>
<reference evidence="11" key="1">
    <citation type="submission" date="2020-10" db="EMBL/GenBank/DDBJ databases">
        <authorList>
            <person name="Han B."/>
            <person name="Lu T."/>
            <person name="Zhao Q."/>
            <person name="Huang X."/>
            <person name="Zhao Y."/>
        </authorList>
    </citation>
    <scope>NUCLEOTIDE SEQUENCE</scope>
</reference>
<keyword evidence="7" id="KW-0862">Zinc</keyword>
<evidence type="ECO:0000256" key="8">
    <source>
        <dbReference type="PROSITE-ProRule" id="PRU00175"/>
    </source>
</evidence>
<evidence type="ECO:0000256" key="7">
    <source>
        <dbReference type="ARBA" id="ARBA00022833"/>
    </source>
</evidence>
<dbReference type="GO" id="GO:0061630">
    <property type="term" value="F:ubiquitin protein ligase activity"/>
    <property type="evidence" value="ECO:0007669"/>
    <property type="project" value="UniProtKB-EC"/>
</dbReference>
<dbReference type="InterPro" id="IPR045191">
    <property type="entry name" value="MBR1/2-like"/>
</dbReference>
<dbReference type="Proteomes" id="UP000604825">
    <property type="component" value="Unassembled WGS sequence"/>
</dbReference>
<gene>
    <name evidence="11" type="ORF">NCGR_LOCUS26555</name>
</gene>
<evidence type="ECO:0000256" key="5">
    <source>
        <dbReference type="ARBA" id="ARBA00022771"/>
    </source>
</evidence>
<dbReference type="GO" id="GO:0008270">
    <property type="term" value="F:zinc ion binding"/>
    <property type="evidence" value="ECO:0007669"/>
    <property type="project" value="UniProtKB-KW"/>
</dbReference>
<dbReference type="EC" id="2.3.2.27" evidence="2"/>
<comment type="catalytic activity">
    <reaction evidence="1">
        <text>S-ubiquitinyl-[E2 ubiquitin-conjugating enzyme]-L-cysteine + [acceptor protein]-L-lysine = [E2 ubiquitin-conjugating enzyme]-L-cysteine + N(6)-ubiquitinyl-[acceptor protein]-L-lysine.</text>
        <dbReference type="EC" id="2.3.2.27"/>
    </reaction>
</comment>
<protein>
    <recommendedName>
        <fullName evidence="2">RING-type E3 ubiquitin transferase</fullName>
        <ecNumber evidence="2">2.3.2.27</ecNumber>
    </recommendedName>
</protein>
<evidence type="ECO:0000313" key="12">
    <source>
        <dbReference type="Proteomes" id="UP000604825"/>
    </source>
</evidence>
<sequence>MDHNQPKNIPHNESLGQKLLLHHGSDAPLRIGHSSHGNMGLRSNDLPSSSRTVQTLGYRVGNPGTSHAPFVHCHAGSSSSHLPEPAVNYPHRSEEGFAPVGSHMDNRRAAIKRKDPSVHPAGISATGYYVGSSSNTQPSNSVQPNPAPLAEPFLRQIPLSIYQSGWDGQHLNLIHQEGFQRNVRARHSHNISLEPRSASTYPLYSVHVPSFGSTASASSSTSVERNQAPVSVPTRTVPSGPPGITSRALTGRAYYPVVGSSSSSVGAVPTIHGSSGAAIFANGGYAPSSVHAGTAPIYPNPAPATSSGSRAMPHQVVIQSHAPATSAATSTSTRIAQPLPARTAAASRHARLVSAGLANNGRYRRARSSYYSLHPLMVEAERFMMDQLIFYESRAAAADPHRDMRLDIDNMSYEELLALGESMGNVNTGLADEKISKCVKEVVCCSSDQMQIDQDDQDHGSCVICLEGYKDKDMLGILKCRHDFHADCIKKWLQAEEFMPGVQSSSMLRTTPEEQSTIVLLVPFILGSD</sequence>
<keyword evidence="4" id="KW-0479">Metal-binding</keyword>